<dbReference type="Pfam" id="PF14903">
    <property type="entry name" value="WG_beta_rep"/>
    <property type="match status" value="5"/>
</dbReference>
<dbReference type="RefSeq" id="WP_023054545.1">
    <property type="nucleotide sequence ID" value="NZ_AWXA01000059.1"/>
</dbReference>
<evidence type="ECO:0000256" key="1">
    <source>
        <dbReference type="SAM" id="MobiDB-lite"/>
    </source>
</evidence>
<dbReference type="PANTHER" id="PTHR37841:SF1">
    <property type="entry name" value="DUF3298 DOMAIN-CONTAINING PROTEIN"/>
    <property type="match status" value="1"/>
</dbReference>
<comment type="caution">
    <text evidence="3">The sequence shown here is derived from an EMBL/GenBank/DDBJ whole genome shotgun (WGS) entry which is preliminary data.</text>
</comment>
<gene>
    <name evidence="3" type="ORF">HMPREF1250_0472</name>
</gene>
<evidence type="ECO:0008006" key="5">
    <source>
        <dbReference type="Google" id="ProtNLM"/>
    </source>
</evidence>
<dbReference type="AlphaFoldDB" id="U7UDU4"/>
<sequence length="508" mass="55692">MKTKRYLSLAVALSLFGAVAYSGVQAAEPADLYSHEHHEVSSQTVSSETTSYKRQDSAVQSTVSMTKTIGEERVSQEAGKLTAPYLPQMKLHQIPYAASSLPEKIRQEYDRNYKDGVLARVKVKGKWGLIGTNGQTLIVPQYKELAYDQGGIFLAKEKKDWTSVDKQGRPLPETATVTATTAPSDEADVLLPFKDKGKYGFLDRSGNVVIAPAYKEVYTGFSEGLAFVKNQAGKKVAIDRSGAEVFAAPYDKLYAFDNGLAEYRRHVQGFNWGSLLGVVIGSSFNTGYDPGLYGGLTYDGVKRGYIDRQGHIVIDSKLDEVYPMTAFGTFVKNKGKLSFVNRQGQALIGPADYVIDQGTLDDLGGLVSLKDKGNGKYGVFSMVDGAQVAPFAYDAITFLGSERMLLQRGETRYLVDETTGESVNTVAKGITVMPFGVENRTWRFDEKKNYAIIDQNGQVLFTAPAGTITKVKNFRNGVSPVQVGKLWGVVDGQGRWLVQPQYDDLDLV</sequence>
<dbReference type="eggNOG" id="COG0515">
    <property type="taxonomic scope" value="Bacteria"/>
</dbReference>
<proteinExistence type="predicted"/>
<evidence type="ECO:0000256" key="2">
    <source>
        <dbReference type="SAM" id="SignalP"/>
    </source>
</evidence>
<dbReference type="STRING" id="1111454.HMPREF1250_0472"/>
<evidence type="ECO:0000313" key="3">
    <source>
        <dbReference type="EMBL" id="ERT56618.1"/>
    </source>
</evidence>
<reference evidence="3 4" key="1">
    <citation type="submission" date="2013-09" db="EMBL/GenBank/DDBJ databases">
        <authorList>
            <person name="Durkin A.S."/>
            <person name="Haft D.R."/>
            <person name="McCorrison J."/>
            <person name="Torralba M."/>
            <person name="Gillis M."/>
            <person name="Haft D.H."/>
            <person name="Methe B."/>
            <person name="Sutton G."/>
            <person name="Nelson K.E."/>
        </authorList>
    </citation>
    <scope>NUCLEOTIDE SEQUENCE [LARGE SCALE GENOMIC DNA]</scope>
    <source>
        <strain evidence="3 4">BV3C16-1</strain>
    </source>
</reference>
<organism evidence="3 4">
    <name type="scientific">Megasphaera vaginalis</name>
    <name type="common">ex Srinivasan et al. 2021</name>
    <dbReference type="NCBI Taxonomy" id="1111454"/>
    <lineage>
        <taxon>Bacteria</taxon>
        <taxon>Bacillati</taxon>
        <taxon>Bacillota</taxon>
        <taxon>Negativicutes</taxon>
        <taxon>Veillonellales</taxon>
        <taxon>Veillonellaceae</taxon>
        <taxon>Megasphaera</taxon>
    </lineage>
</organism>
<dbReference type="PATRIC" id="fig|1111454.3.peg.2095"/>
<accession>U7UDU4</accession>
<feature type="chain" id="PRO_5004689147" description="WG repeat-containing protein" evidence="2">
    <location>
        <begin position="27"/>
        <end position="508"/>
    </location>
</feature>
<dbReference type="PANTHER" id="PTHR37841">
    <property type="entry name" value="GLR2918 PROTEIN"/>
    <property type="match status" value="1"/>
</dbReference>
<name>U7UDU4_9FIRM</name>
<dbReference type="EMBL" id="AWXA01000059">
    <property type="protein sequence ID" value="ERT56618.1"/>
    <property type="molecule type" value="Genomic_DNA"/>
</dbReference>
<protein>
    <recommendedName>
        <fullName evidence="5">WG repeat-containing protein</fullName>
    </recommendedName>
</protein>
<keyword evidence="2" id="KW-0732">Signal</keyword>
<dbReference type="InterPro" id="IPR032774">
    <property type="entry name" value="WG_beta_rep"/>
</dbReference>
<feature type="region of interest" description="Disordered" evidence="1">
    <location>
        <begin position="35"/>
        <end position="57"/>
    </location>
</feature>
<feature type="compositionally biased region" description="Low complexity" evidence="1">
    <location>
        <begin position="41"/>
        <end position="50"/>
    </location>
</feature>
<dbReference type="Proteomes" id="UP000017090">
    <property type="component" value="Unassembled WGS sequence"/>
</dbReference>
<feature type="signal peptide" evidence="2">
    <location>
        <begin position="1"/>
        <end position="26"/>
    </location>
</feature>
<evidence type="ECO:0000313" key="4">
    <source>
        <dbReference type="Proteomes" id="UP000017090"/>
    </source>
</evidence>
<keyword evidence="4" id="KW-1185">Reference proteome</keyword>